<evidence type="ECO:0000256" key="1">
    <source>
        <dbReference type="SAM" id="MobiDB-lite"/>
    </source>
</evidence>
<feature type="compositionally biased region" description="Basic residues" evidence="1">
    <location>
        <begin position="81"/>
        <end position="101"/>
    </location>
</feature>
<accession>A0ABW9KHS6</accession>
<gene>
    <name evidence="2" type="ORF">ACK2TP_03180</name>
</gene>
<feature type="compositionally biased region" description="Low complexity" evidence="1">
    <location>
        <begin position="102"/>
        <end position="112"/>
    </location>
</feature>
<sequence>MPRDFAQVSSQFLASIDAEIERLQSLRKQVATAVDADQAITKTAKTARRGMSEEGRRKIAEAQKARWAKQKKADNTATKASSRKTSLKQTAKKAATKKPSKKAAAAKTIEQA</sequence>
<proteinExistence type="predicted"/>
<comment type="caution">
    <text evidence="2">The sequence shown here is derived from an EMBL/GenBank/DDBJ whole genome shotgun (WGS) entry which is preliminary data.</text>
</comment>
<dbReference type="Proteomes" id="UP001634747">
    <property type="component" value="Unassembled WGS sequence"/>
</dbReference>
<keyword evidence="3" id="KW-1185">Reference proteome</keyword>
<name>A0ABW9KHS6_9BACT</name>
<dbReference type="EMBL" id="JBJYXY010000001">
    <property type="protein sequence ID" value="MFN2974753.1"/>
    <property type="molecule type" value="Genomic_DNA"/>
</dbReference>
<reference evidence="2 3" key="1">
    <citation type="submission" date="2024-12" db="EMBL/GenBank/DDBJ databases">
        <authorList>
            <person name="Lee Y."/>
        </authorList>
    </citation>
    <scope>NUCLEOTIDE SEQUENCE [LARGE SCALE GENOMIC DNA]</scope>
    <source>
        <strain evidence="2 3">03SUJ4</strain>
    </source>
</reference>
<evidence type="ECO:0000313" key="3">
    <source>
        <dbReference type="Proteomes" id="UP001634747"/>
    </source>
</evidence>
<dbReference type="RefSeq" id="WP_263413692.1">
    <property type="nucleotide sequence ID" value="NZ_BAABBH010000001.1"/>
</dbReference>
<organism evidence="2 3">
    <name type="scientific">Terriglobus aquaticus</name>
    <dbReference type="NCBI Taxonomy" id="940139"/>
    <lineage>
        <taxon>Bacteria</taxon>
        <taxon>Pseudomonadati</taxon>
        <taxon>Acidobacteriota</taxon>
        <taxon>Terriglobia</taxon>
        <taxon>Terriglobales</taxon>
        <taxon>Acidobacteriaceae</taxon>
        <taxon>Terriglobus</taxon>
    </lineage>
</organism>
<protein>
    <submittedName>
        <fullName evidence="2">Uncharacterized protein</fullName>
    </submittedName>
</protein>
<feature type="compositionally biased region" description="Basic and acidic residues" evidence="1">
    <location>
        <begin position="50"/>
        <end position="64"/>
    </location>
</feature>
<evidence type="ECO:0000313" key="2">
    <source>
        <dbReference type="EMBL" id="MFN2974753.1"/>
    </source>
</evidence>
<feature type="region of interest" description="Disordered" evidence="1">
    <location>
        <begin position="43"/>
        <end position="112"/>
    </location>
</feature>